<evidence type="ECO:0000313" key="11">
    <source>
        <dbReference type="EMBL" id="SDI73545.1"/>
    </source>
</evidence>
<feature type="domain" description="Surface lipoprotein assembly modifier N-terminal TPR repeats region" evidence="10">
    <location>
        <begin position="80"/>
        <end position="177"/>
    </location>
</feature>
<dbReference type="Pfam" id="PF24575">
    <property type="entry name" value="TPR_Slam"/>
    <property type="match status" value="1"/>
</dbReference>
<keyword evidence="12" id="KW-1185">Reference proteome</keyword>
<dbReference type="AlphaFoldDB" id="A0A1G8N0D2"/>
<dbReference type="EMBL" id="FNES01000001">
    <property type="protein sequence ID" value="SDI73545.1"/>
    <property type="molecule type" value="Genomic_DNA"/>
</dbReference>
<evidence type="ECO:0000256" key="5">
    <source>
        <dbReference type="ARBA" id="ARBA00023136"/>
    </source>
</evidence>
<keyword evidence="3" id="KW-0812">Transmembrane</keyword>
<protein>
    <submittedName>
        <fullName evidence="11">Tetratricopeptide repeat-containing protein</fullName>
    </submittedName>
</protein>
<reference evidence="11 12" key="1">
    <citation type="submission" date="2016-10" db="EMBL/GenBank/DDBJ databases">
        <authorList>
            <person name="de Groot N.N."/>
        </authorList>
    </citation>
    <scope>NUCLEOTIDE SEQUENCE [LARGE SCALE GENOMIC DNA]</scope>
    <source>
        <strain evidence="11 12">CGMCC 1.6133</strain>
    </source>
</reference>
<organism evidence="11 12">
    <name type="scientific">Billgrantia gudaonensis</name>
    <dbReference type="NCBI Taxonomy" id="376427"/>
    <lineage>
        <taxon>Bacteria</taxon>
        <taxon>Pseudomonadati</taxon>
        <taxon>Pseudomonadota</taxon>
        <taxon>Gammaproteobacteria</taxon>
        <taxon>Oceanospirillales</taxon>
        <taxon>Halomonadaceae</taxon>
        <taxon>Billgrantia</taxon>
    </lineage>
</organism>
<dbReference type="InterPro" id="IPR057556">
    <property type="entry name" value="TPR_Slam"/>
</dbReference>
<keyword evidence="4 8" id="KW-0732">Signal</keyword>
<dbReference type="GO" id="GO:0009279">
    <property type="term" value="C:cell outer membrane"/>
    <property type="evidence" value="ECO:0007669"/>
    <property type="project" value="UniProtKB-SubCell"/>
</dbReference>
<comment type="subcellular location">
    <subcellularLocation>
        <location evidence="1">Cell outer membrane</location>
        <topology evidence="1">Multi-pass membrane protein</topology>
    </subcellularLocation>
</comment>
<dbReference type="InterPro" id="IPR011990">
    <property type="entry name" value="TPR-like_helical_dom_sf"/>
</dbReference>
<evidence type="ECO:0000256" key="4">
    <source>
        <dbReference type="ARBA" id="ARBA00022729"/>
    </source>
</evidence>
<comment type="similarity">
    <text evidence="7">Belongs to the Slam family.</text>
</comment>
<sequence>MFCCFHRGTAAPALPGRYRRAAAWLLLAMLAAPAAQADDDDTRRLLDDASRTMEQFERPEWTPLQPQGELSVIVDGQPYRLERTLQDLEPALYIAINTGQWNTVRALVEAYRQLDGHEPHLALMAEGLAARHAGDYGAAIERLERAHDAAPDDMRTQMELARAYAEDNQDREARRLFERALSNSLPADTRDLLQQYVDAVDERGRWQGSMALGVGHSDNVNQANGYRQCAWDFAGHCLGWLELPEPMDSPFMRYDLVASKRIALGSHHNLLIRPVSHGTLYRERAEASATLENYSDNTSLLYLGYQFANARLTANLLPYVENYYRNGRTSYRAPGLQTNWRYFLTPKLRLSLQAGIKRLHYRGEDSELYADYTRKTSSLTAAYYLGDSTQLYGGIDFHRNDYANEVHSSEERAFRAGVFHRRQDIGVFANLMVQRKHFENDAHNFFYGVRREDTQDAVIATLGFPKLSIFDAYPELRFKHVDNDSNTIHHGYRQNEVTLQWRLNF</sequence>
<evidence type="ECO:0000256" key="8">
    <source>
        <dbReference type="SAM" id="SignalP"/>
    </source>
</evidence>
<evidence type="ECO:0000259" key="10">
    <source>
        <dbReference type="Pfam" id="PF24575"/>
    </source>
</evidence>
<gene>
    <name evidence="11" type="ORF">SAMN04487954_101182</name>
</gene>
<dbReference type="SUPFAM" id="SSF56935">
    <property type="entry name" value="Porins"/>
    <property type="match status" value="1"/>
</dbReference>
<keyword evidence="2" id="KW-1134">Transmembrane beta strand</keyword>
<evidence type="ECO:0000256" key="3">
    <source>
        <dbReference type="ARBA" id="ARBA00022692"/>
    </source>
</evidence>
<evidence type="ECO:0000256" key="6">
    <source>
        <dbReference type="ARBA" id="ARBA00023237"/>
    </source>
</evidence>
<dbReference type="Pfam" id="PF04575">
    <property type="entry name" value="SlipAM"/>
    <property type="match status" value="1"/>
</dbReference>
<proteinExistence type="inferred from homology"/>
<dbReference type="InterPro" id="IPR007655">
    <property type="entry name" value="Slam_C"/>
</dbReference>
<evidence type="ECO:0000313" key="12">
    <source>
        <dbReference type="Proteomes" id="UP000198525"/>
    </source>
</evidence>
<feature type="domain" description="Surface lipoprotein assembly modifier C-terminal" evidence="9">
    <location>
        <begin position="206"/>
        <end position="505"/>
    </location>
</feature>
<dbReference type="Gene3D" id="1.25.40.10">
    <property type="entry name" value="Tetratricopeptide repeat domain"/>
    <property type="match status" value="1"/>
</dbReference>
<keyword evidence="6" id="KW-0998">Cell outer membrane</keyword>
<evidence type="ECO:0000256" key="2">
    <source>
        <dbReference type="ARBA" id="ARBA00022452"/>
    </source>
</evidence>
<name>A0A1G8N0D2_9GAMM</name>
<dbReference type="Proteomes" id="UP000198525">
    <property type="component" value="Unassembled WGS sequence"/>
</dbReference>
<evidence type="ECO:0000256" key="7">
    <source>
        <dbReference type="ARBA" id="ARBA00023609"/>
    </source>
</evidence>
<keyword evidence="5" id="KW-0472">Membrane</keyword>
<feature type="chain" id="PRO_5011678427" evidence="8">
    <location>
        <begin position="38"/>
        <end position="505"/>
    </location>
</feature>
<dbReference type="STRING" id="376427.SAMN04487954_101182"/>
<dbReference type="RefSeq" id="WP_176761422.1">
    <property type="nucleotide sequence ID" value="NZ_FNES01000001.1"/>
</dbReference>
<feature type="signal peptide" evidence="8">
    <location>
        <begin position="1"/>
        <end position="37"/>
    </location>
</feature>
<evidence type="ECO:0000259" key="9">
    <source>
        <dbReference type="Pfam" id="PF04575"/>
    </source>
</evidence>
<accession>A0A1G8N0D2</accession>
<dbReference type="SUPFAM" id="SSF48452">
    <property type="entry name" value="TPR-like"/>
    <property type="match status" value="1"/>
</dbReference>
<evidence type="ECO:0000256" key="1">
    <source>
        <dbReference type="ARBA" id="ARBA00004571"/>
    </source>
</evidence>